<dbReference type="RefSeq" id="WP_249514877.1">
    <property type="nucleotide sequence ID" value="NZ_CP093366.1"/>
</dbReference>
<reference evidence="2" key="1">
    <citation type="journal article" date="2022" name="Int. J. Syst. Evol. Microbiol.">
        <title>Apilactobacillus apisilvae sp. nov., Nicolia spurrieriana gen. nov. sp. nov., Bombilactobacillus folatiphilus sp. nov. and Bombilactobacillus thymidiniphilus sp. nov., four new lactic acid bacterial isolates from stingless bees Tetragonula carbonaria and Austroplebeia australis.</title>
        <authorList>
            <person name="Oliphant S.A."/>
            <person name="Watson-Haigh N.S."/>
            <person name="Sumby K.M."/>
            <person name="Gardner J."/>
            <person name="Groom S."/>
            <person name="Jiranek V."/>
        </authorList>
    </citation>
    <scope>NUCLEOTIDE SEQUENCE</scope>
    <source>
        <strain evidence="2">SG4_D2</strain>
    </source>
</reference>
<name>A0ABY4PAL6_9LACO</name>
<organism evidence="2 3">
    <name type="scientific">Bombilactobacillus folatiphilus</name>
    <dbReference type="NCBI Taxonomy" id="2923362"/>
    <lineage>
        <taxon>Bacteria</taxon>
        <taxon>Bacillati</taxon>
        <taxon>Bacillota</taxon>
        <taxon>Bacilli</taxon>
        <taxon>Lactobacillales</taxon>
        <taxon>Lactobacillaceae</taxon>
        <taxon>Bombilactobacillus</taxon>
    </lineage>
</organism>
<dbReference type="PROSITE" id="PS51996">
    <property type="entry name" value="TR_MART"/>
    <property type="match status" value="1"/>
</dbReference>
<keyword evidence="3" id="KW-1185">Reference proteome</keyword>
<evidence type="ECO:0000259" key="1">
    <source>
        <dbReference type="Pfam" id="PF04233"/>
    </source>
</evidence>
<protein>
    <submittedName>
        <fullName evidence="2">Minor capsid protein</fullName>
    </submittedName>
</protein>
<dbReference type="NCBIfam" id="TIGR01641">
    <property type="entry name" value="phageSPP1_gp7"/>
    <property type="match status" value="1"/>
</dbReference>
<dbReference type="Pfam" id="PF04233">
    <property type="entry name" value="Phage_Mu_F"/>
    <property type="match status" value="1"/>
</dbReference>
<dbReference type="InterPro" id="IPR006528">
    <property type="entry name" value="Phage_head_morphogenesis_dom"/>
</dbReference>
<dbReference type="Gene3D" id="3.90.176.10">
    <property type="entry name" value="Toxin ADP-ribosyltransferase, Chain A, domain 1"/>
    <property type="match status" value="1"/>
</dbReference>
<sequence>MTKDYWEKREKDWINSNIKQDQKFDKELEKYYNQALKDIQNKINQFYLNYSKAENLSLNEAMKQISNADIEKLAQEAAQMVPNKDFSDYANQQMKLYNATMRINRLEMIKSQIGQILVENGAKVEKSLKNKLTDSYLKEIKRQTGIFGDYKNSDAKLKANAESVVDASFQNAQWSERLWNSISALQATIGIDLTNALTQGLNPDKLQHDLMPLISDDIKNKTYVAQRLARTEMARVQDQAQMTSFNKYGVRYVKWIAEPSACRTCREIADADEGIYPIQDVPDIPIHPNCRCSKAGDARSEFENYLAKKRLNPQDLADDELWALRSYKSFDSYDLNYNLRNGIKLTSQQEKIKNGLDKALDKLPVFDGSNKKLQRSFTRFNSHKELNDLLNKMYDNKGYTVPAYTSAAKTIYDEDDMMRMIILHSHSGRDLVGYDLENEVLFKRNTHFKLVEMYLDAHGKPIIVVEED</sequence>
<accession>A0ABY4PAL6</accession>
<evidence type="ECO:0000313" key="3">
    <source>
        <dbReference type="Proteomes" id="UP000831495"/>
    </source>
</evidence>
<dbReference type="EMBL" id="CP093366">
    <property type="protein sequence ID" value="UQS82599.1"/>
    <property type="molecule type" value="Genomic_DNA"/>
</dbReference>
<dbReference type="Proteomes" id="UP000831495">
    <property type="component" value="Chromosome"/>
</dbReference>
<proteinExistence type="predicted"/>
<evidence type="ECO:0000313" key="2">
    <source>
        <dbReference type="EMBL" id="UQS82599.1"/>
    </source>
</evidence>
<feature type="domain" description="Phage head morphogenesis" evidence="1">
    <location>
        <begin position="189"/>
        <end position="293"/>
    </location>
</feature>
<dbReference type="SUPFAM" id="SSF56399">
    <property type="entry name" value="ADP-ribosylation"/>
    <property type="match status" value="1"/>
</dbReference>
<gene>
    <name evidence="2" type="ORF">MOO45_02830</name>
</gene>